<dbReference type="Proteomes" id="UP001170624">
    <property type="component" value="Unassembled WGS sequence"/>
</dbReference>
<name>A0AAW7YAF0_9GAMM</name>
<proteinExistence type="predicted"/>
<dbReference type="AlphaFoldDB" id="A0AAW7YAF0"/>
<evidence type="ECO:0000313" key="2">
    <source>
        <dbReference type="Proteomes" id="UP001170624"/>
    </source>
</evidence>
<sequence length="242" mass="28176">MAAKEALIKYLKCVDLTQSKQWLQPEQRQALAEIIIASFSNVDPEAYLFKYFDSSEPYQRKLRLYFDQERIVGYCLLTFTNISNKVVIKASAAFLPDYRKGSNTFIFSLQESFKSWLSKPWRKHYYADTMLSPAMYRAIAKNTGVIWPHFSHRAPEALFDHFNPDGDSSAENALRCLVSVDRVSNYNQAELDMLLTSDKPEIQYYCKLNPHFNSGIALFVIIPVNLKQFLLTILNRFTWRRV</sequence>
<evidence type="ECO:0000313" key="1">
    <source>
        <dbReference type="EMBL" id="MDO6544691.1"/>
    </source>
</evidence>
<comment type="caution">
    <text evidence="1">The sequence shown here is derived from an EMBL/GenBank/DDBJ whole genome shotgun (WGS) entry which is preliminary data.</text>
</comment>
<dbReference type="RefSeq" id="WP_303501081.1">
    <property type="nucleotide sequence ID" value="NZ_JAUOPU010000029.1"/>
</dbReference>
<evidence type="ECO:0008006" key="3">
    <source>
        <dbReference type="Google" id="ProtNLM"/>
    </source>
</evidence>
<dbReference type="EMBL" id="JAUOPU010000029">
    <property type="protein sequence ID" value="MDO6544691.1"/>
    <property type="molecule type" value="Genomic_DNA"/>
</dbReference>
<reference evidence="1" key="1">
    <citation type="submission" date="2023-07" db="EMBL/GenBank/DDBJ databases">
        <title>Genome content predicts the carbon catabolic preferences of heterotrophic bacteria.</title>
        <authorList>
            <person name="Gralka M."/>
        </authorList>
    </citation>
    <scope>NUCLEOTIDE SEQUENCE</scope>
    <source>
        <strain evidence="1">G2M05</strain>
    </source>
</reference>
<accession>A0AAW7YAF0</accession>
<organism evidence="1 2">
    <name type="scientific">Photobacterium sanguinicancri</name>
    <dbReference type="NCBI Taxonomy" id="875932"/>
    <lineage>
        <taxon>Bacteria</taxon>
        <taxon>Pseudomonadati</taxon>
        <taxon>Pseudomonadota</taxon>
        <taxon>Gammaproteobacteria</taxon>
        <taxon>Vibrionales</taxon>
        <taxon>Vibrionaceae</taxon>
        <taxon>Photobacterium</taxon>
    </lineage>
</organism>
<gene>
    <name evidence="1" type="ORF">Q4568_19315</name>
</gene>
<protein>
    <recommendedName>
        <fullName evidence="3">GNAT family N-acetyltransferase</fullName>
    </recommendedName>
</protein>